<dbReference type="InterPro" id="IPR017853">
    <property type="entry name" value="GH"/>
</dbReference>
<dbReference type="EMBL" id="JACRTE010000003">
    <property type="protein sequence ID" value="MBC8595938.1"/>
    <property type="molecule type" value="Genomic_DNA"/>
</dbReference>
<feature type="domain" description="GH10" evidence="9">
    <location>
        <begin position="380"/>
        <end position="739"/>
    </location>
</feature>
<reference evidence="10" key="1">
    <citation type="submission" date="2020-08" db="EMBL/GenBank/DDBJ databases">
        <title>Genome public.</title>
        <authorList>
            <person name="Liu C."/>
            <person name="Sun Q."/>
        </authorList>
    </citation>
    <scope>NUCLEOTIDE SEQUENCE</scope>
    <source>
        <strain evidence="10">NSJ-50</strain>
    </source>
</reference>
<evidence type="ECO:0000256" key="3">
    <source>
        <dbReference type="ARBA" id="ARBA00022801"/>
    </source>
</evidence>
<evidence type="ECO:0000256" key="2">
    <source>
        <dbReference type="ARBA" id="ARBA00022737"/>
    </source>
</evidence>
<dbReference type="PROSITE" id="PS51760">
    <property type="entry name" value="GH10_2"/>
    <property type="match status" value="1"/>
</dbReference>
<evidence type="ECO:0000256" key="7">
    <source>
        <dbReference type="RuleBase" id="RU361174"/>
    </source>
</evidence>
<dbReference type="PANTHER" id="PTHR31490">
    <property type="entry name" value="GLYCOSYL HYDROLASE"/>
    <property type="match status" value="1"/>
</dbReference>
<evidence type="ECO:0000313" key="10">
    <source>
        <dbReference type="EMBL" id="MBC8595938.1"/>
    </source>
</evidence>
<dbReference type="SUPFAM" id="SSF55383">
    <property type="entry name" value="Copper amine oxidase, domain N"/>
    <property type="match status" value="1"/>
</dbReference>
<evidence type="ECO:0000259" key="9">
    <source>
        <dbReference type="PROSITE" id="PS51760"/>
    </source>
</evidence>
<dbReference type="Pfam" id="PF07833">
    <property type="entry name" value="Cu_amine_oxidN1"/>
    <property type="match status" value="1"/>
</dbReference>
<keyword evidence="11" id="KW-1185">Reference proteome</keyword>
<name>A0A926F564_9FIRM</name>
<evidence type="ECO:0000256" key="8">
    <source>
        <dbReference type="SAM" id="SignalP"/>
    </source>
</evidence>
<sequence length="867" mass="98200">MKRTIALITAAVMIFSLMPVYASKSLNTVYDMDFENSVTGFSSDSAEVKISDGGMVGKCVSLGGYEKREDAPRIVLKDLAGSAASEISVCVKAQEESANVKMYASLNCDGTQKEYLLASAKVNNTEWTNLSGKMMTRLMSVTGSPEIVLVAENNGKFVPIFADNFVVKSDVTKESTEIPVPKISYDGNFTIRHSFETGTAEKLMRDRYAVFKITDDTTPHSGRKVLKISDRTSSTSTLRYDFDKSIDLKSTVQVSAYIKNLADDKEKRYYAWQIKIPTAEKTHWVMMGSGVNLTNKEWGLVSGSVDLSKYEVTGTPMIQIVATKQIAGKPYYYGFYVDDFVFKTNTKGELYDDLNYVPKERDKSLSATPTERSLEEMNIQTDIPSLKDVYKDYFKVGACIWSNQESDTTPYGKLLKKHFNAYVSDGVMKIQSYITKNADGTLNYDYTAADKFMNWCVGQGQDVIGHALIWETTKQKIFSHDTNGNPLDRDSVLSVMKEVIQKTIRHFEGGGEAEEYTGGYDTSNWHVYVWDVINESVVRINPDGSIRFQNWGVWYDIVGRDYINYAFKYAKDAGYDDIKLRINDFNEHEKLKLEGYYTLVKELKAEGVPVDVVGFQSHYYSNQPVVNGVRNALEKFSSLGVEVHATELDIQALTLYERDAGIRPYENGITKRTEFDIASTYAELFKVYKEYSDTVSLITFWTFSDEFMYYEIRNNCKEYAGIFDKNSQAKPQYWAIADPDKFYSEILDEDTSKIRLRVETHYVDDDNIDGFVKDGVPYVEAKLLLKYIGGKCAVKGDTVKFIRNGIYCEMTAESSAKTVDFKPLTADNEPVKKDGKIYLPVEEVSTDLGYETLYNPHRNVVQIYTTE</sequence>
<dbReference type="GO" id="GO:0031176">
    <property type="term" value="F:endo-1,4-beta-xylanase activity"/>
    <property type="evidence" value="ECO:0007669"/>
    <property type="project" value="UniProtKB-EC"/>
</dbReference>
<evidence type="ECO:0000256" key="1">
    <source>
        <dbReference type="ARBA" id="ARBA00007495"/>
    </source>
</evidence>
<dbReference type="Pfam" id="PF02018">
    <property type="entry name" value="CBM_4_9"/>
    <property type="match status" value="1"/>
</dbReference>
<dbReference type="Gene3D" id="3.20.20.80">
    <property type="entry name" value="Glycosidases"/>
    <property type="match status" value="1"/>
</dbReference>
<dbReference type="PRINTS" id="PR00134">
    <property type="entry name" value="GLHYDRLASE10"/>
</dbReference>
<keyword evidence="6 7" id="KW-0624">Polysaccharide degradation</keyword>
<dbReference type="InterPro" id="IPR012854">
    <property type="entry name" value="Cu_amine_oxidase-like_N"/>
</dbReference>
<dbReference type="EC" id="3.2.1.8" evidence="7"/>
<accession>A0A926F564</accession>
<dbReference type="InterPro" id="IPR003305">
    <property type="entry name" value="CenC_carb-bd"/>
</dbReference>
<keyword evidence="4 7" id="KW-0119">Carbohydrate metabolism</keyword>
<dbReference type="GO" id="GO:0000272">
    <property type="term" value="P:polysaccharide catabolic process"/>
    <property type="evidence" value="ECO:0007669"/>
    <property type="project" value="UniProtKB-KW"/>
</dbReference>
<keyword evidence="8" id="KW-0732">Signal</keyword>
<dbReference type="Pfam" id="PF00331">
    <property type="entry name" value="Glyco_hydro_10"/>
    <property type="match status" value="1"/>
</dbReference>
<keyword evidence="5 7" id="KW-0326">Glycosidase</keyword>
<dbReference type="SUPFAM" id="SSF49785">
    <property type="entry name" value="Galactose-binding domain-like"/>
    <property type="match status" value="1"/>
</dbReference>
<dbReference type="AlphaFoldDB" id="A0A926F564"/>
<dbReference type="InterPro" id="IPR036582">
    <property type="entry name" value="Mao_N_sf"/>
</dbReference>
<dbReference type="Proteomes" id="UP000647416">
    <property type="component" value="Unassembled WGS sequence"/>
</dbReference>
<gene>
    <name evidence="10" type="ORF">H8706_03520</name>
</gene>
<proteinExistence type="inferred from homology"/>
<feature type="signal peptide" evidence="8">
    <location>
        <begin position="1"/>
        <end position="22"/>
    </location>
</feature>
<dbReference type="SMART" id="SM00633">
    <property type="entry name" value="Glyco_10"/>
    <property type="match status" value="1"/>
</dbReference>
<evidence type="ECO:0000256" key="5">
    <source>
        <dbReference type="ARBA" id="ARBA00023295"/>
    </source>
</evidence>
<dbReference type="InterPro" id="IPR001000">
    <property type="entry name" value="GH10_dom"/>
</dbReference>
<evidence type="ECO:0000313" key="11">
    <source>
        <dbReference type="Proteomes" id="UP000647416"/>
    </source>
</evidence>
<dbReference type="SUPFAM" id="SSF51445">
    <property type="entry name" value="(Trans)glycosidases"/>
    <property type="match status" value="1"/>
</dbReference>
<evidence type="ECO:0000256" key="6">
    <source>
        <dbReference type="ARBA" id="ARBA00023326"/>
    </source>
</evidence>
<comment type="similarity">
    <text evidence="1 7">Belongs to the glycosyl hydrolase 10 (cellulase F) family.</text>
</comment>
<keyword evidence="2" id="KW-0677">Repeat</keyword>
<dbReference type="Gene3D" id="2.60.120.260">
    <property type="entry name" value="Galactose-binding domain-like"/>
    <property type="match status" value="2"/>
</dbReference>
<dbReference type="PANTHER" id="PTHR31490:SF90">
    <property type="entry name" value="ENDO-1,4-BETA-XYLANASE A"/>
    <property type="match status" value="1"/>
</dbReference>
<dbReference type="RefSeq" id="WP_262431517.1">
    <property type="nucleotide sequence ID" value="NZ_JACRTE010000003.1"/>
</dbReference>
<dbReference type="InterPro" id="IPR008979">
    <property type="entry name" value="Galactose-bd-like_sf"/>
</dbReference>
<feature type="chain" id="PRO_5038008879" description="Beta-xylanase" evidence="8">
    <location>
        <begin position="23"/>
        <end position="867"/>
    </location>
</feature>
<evidence type="ECO:0000256" key="4">
    <source>
        <dbReference type="ARBA" id="ARBA00023277"/>
    </source>
</evidence>
<comment type="caution">
    <text evidence="10">The sequence shown here is derived from an EMBL/GenBank/DDBJ whole genome shotgun (WGS) entry which is preliminary data.</text>
</comment>
<organism evidence="10 11">
    <name type="scientific">Qingrenia yutianensis</name>
    <dbReference type="NCBI Taxonomy" id="2763676"/>
    <lineage>
        <taxon>Bacteria</taxon>
        <taxon>Bacillati</taxon>
        <taxon>Bacillota</taxon>
        <taxon>Clostridia</taxon>
        <taxon>Eubacteriales</taxon>
        <taxon>Oscillospiraceae</taxon>
        <taxon>Qingrenia</taxon>
    </lineage>
</organism>
<keyword evidence="3 7" id="KW-0378">Hydrolase</keyword>
<comment type="catalytic activity">
    <reaction evidence="7">
        <text>Endohydrolysis of (1-&gt;4)-beta-D-xylosidic linkages in xylans.</text>
        <dbReference type="EC" id="3.2.1.8"/>
    </reaction>
</comment>
<dbReference type="InterPro" id="IPR044846">
    <property type="entry name" value="GH10"/>
</dbReference>
<protein>
    <recommendedName>
        <fullName evidence="7">Beta-xylanase</fullName>
        <ecNumber evidence="7">3.2.1.8</ecNumber>
    </recommendedName>
</protein>